<proteinExistence type="predicted"/>
<evidence type="ECO:0000313" key="1">
    <source>
        <dbReference type="EMBL" id="MDG4721151.1"/>
    </source>
</evidence>
<dbReference type="Proteomes" id="UP001529180">
    <property type="component" value="Unassembled WGS sequence"/>
</dbReference>
<dbReference type="SUPFAM" id="SSF51126">
    <property type="entry name" value="Pectin lyase-like"/>
    <property type="match status" value="1"/>
</dbReference>
<reference evidence="1 2" key="1">
    <citation type="submission" date="2023-03" db="EMBL/GenBank/DDBJ databases">
        <title>Strain FZY0004 represents a novel species in the genus Thalassospira isolated from seawater.</title>
        <authorList>
            <person name="Fu Z.-Y."/>
        </authorList>
    </citation>
    <scope>NUCLEOTIDE SEQUENCE [LARGE SCALE GENOMIC DNA]</scope>
    <source>
        <strain evidence="1 2">FZY0004</strain>
    </source>
</reference>
<comment type="caution">
    <text evidence="1">The sequence shown here is derived from an EMBL/GenBank/DDBJ whole genome shotgun (WGS) entry which is preliminary data.</text>
</comment>
<dbReference type="RefSeq" id="WP_278006953.1">
    <property type="nucleotide sequence ID" value="NZ_JARSBO010000010.1"/>
</dbReference>
<organism evidence="1 2">
    <name type="scientific">Thalassospira aquimaris</name>
    <dbReference type="NCBI Taxonomy" id="3037796"/>
    <lineage>
        <taxon>Bacteria</taxon>
        <taxon>Pseudomonadati</taxon>
        <taxon>Pseudomonadota</taxon>
        <taxon>Alphaproteobacteria</taxon>
        <taxon>Rhodospirillales</taxon>
        <taxon>Thalassospiraceae</taxon>
        <taxon>Thalassospira</taxon>
    </lineage>
</organism>
<accession>A0ABT6GGC8</accession>
<sequence length="614" mass="64999">MRIADFDTWREGAGGDIVAVYDAGTDELADIYYDEAASIAAPNPITLTSDSSGRGKFPQPVYVLVTFYLTINDVNQSGAQRIPIVDLSGEDISEATVSVDAETPDIAMRDILKRTVYATSYGSIGTNAAVNTATITAAIGAASAQGGGRVVLPAGAIKYNTLEIPGFVHITGQGEDITVLQSSVGDRTIELTGDNAGLLNCTLDGLTSVPSSTALYGKALSSTSLSNVKIKRFETGVHFHGAERTLFDQVSVDGCDTAAKLHGDTDAPGDGQGSALTQFVWRGGVIRDCTTTGIDLAYVDAVVEHCHFEDLTFIDDVGDALHIKGAKFLQFKNCQWSGGTDNNVKIEDDDDDTTTENKVRSVRFIDGKMSEGTCVFDGECRDIIFDRFDFKGVTFDPSLPERLITLRDCVEDADVEITGDSVRIARATTSEGGSSGITSDAVATEAWTYPLEPGQVAYVEGKILAKQQNGKNIGVYHVSATFLRNPAQLNFDNQTADFTVGQIVTDETSGATARIVGQSDSGGSGYIELTDIRGIFLNNATISDPEGGEALVNGSLVEQNVTIKGAQASIRADVEDVAGWGVALNANGGEIRLQVTGAASTIIEWTSHMNVVTT</sequence>
<gene>
    <name evidence="1" type="ORF">P7680_19250</name>
</gene>
<evidence type="ECO:0008006" key="3">
    <source>
        <dbReference type="Google" id="ProtNLM"/>
    </source>
</evidence>
<protein>
    <recommendedName>
        <fullName evidence="3">Right handed beta helix domain-containing protein</fullName>
    </recommendedName>
</protein>
<keyword evidence="2" id="KW-1185">Reference proteome</keyword>
<name>A0ABT6GGC8_9PROT</name>
<dbReference type="InterPro" id="IPR012334">
    <property type="entry name" value="Pectin_lyas_fold"/>
</dbReference>
<dbReference type="Gene3D" id="2.160.20.10">
    <property type="entry name" value="Single-stranded right-handed beta-helix, Pectin lyase-like"/>
    <property type="match status" value="1"/>
</dbReference>
<dbReference type="InterPro" id="IPR011050">
    <property type="entry name" value="Pectin_lyase_fold/virulence"/>
</dbReference>
<dbReference type="EMBL" id="JARSBO010000010">
    <property type="protein sequence ID" value="MDG4721151.1"/>
    <property type="molecule type" value="Genomic_DNA"/>
</dbReference>
<evidence type="ECO:0000313" key="2">
    <source>
        <dbReference type="Proteomes" id="UP001529180"/>
    </source>
</evidence>